<reference evidence="5 6" key="1">
    <citation type="submission" date="2013-03" db="EMBL/GenBank/DDBJ databases">
        <title>Salinisphaera hydrothermalis C41B8 Genome Sequencing.</title>
        <authorList>
            <person name="Li C."/>
            <person name="Lai Q."/>
            <person name="Shao Z."/>
        </authorList>
    </citation>
    <scope>NUCLEOTIDE SEQUENCE [LARGE SCALE GENOMIC DNA]</scope>
    <source>
        <strain evidence="5 6">C41B8</strain>
    </source>
</reference>
<comment type="cofactor">
    <cofactor evidence="1 3">
        <name>heme</name>
        <dbReference type="ChEBI" id="CHEBI:30413"/>
    </cofactor>
</comment>
<dbReference type="eggNOG" id="COG2124">
    <property type="taxonomic scope" value="Bacteria"/>
</dbReference>
<dbReference type="PATRIC" id="fig|1304275.5.peg.1291"/>
<dbReference type="Gene3D" id="1.10.630.10">
    <property type="entry name" value="Cytochrome P450"/>
    <property type="match status" value="1"/>
</dbReference>
<dbReference type="Pfam" id="PF00067">
    <property type="entry name" value="p450"/>
    <property type="match status" value="1"/>
</dbReference>
<keyword evidence="4" id="KW-0503">Monooxygenase</keyword>
<comment type="caution">
    <text evidence="5">The sequence shown here is derived from an EMBL/GenBank/DDBJ whole genome shotgun (WGS) entry which is preliminary data.</text>
</comment>
<dbReference type="GO" id="GO:0020037">
    <property type="term" value="F:heme binding"/>
    <property type="evidence" value="ECO:0007669"/>
    <property type="project" value="InterPro"/>
</dbReference>
<evidence type="ECO:0000256" key="2">
    <source>
        <dbReference type="ARBA" id="ARBA00010617"/>
    </source>
</evidence>
<dbReference type="AlphaFoldDB" id="A0A084IN91"/>
<comment type="similarity">
    <text evidence="2 4">Belongs to the cytochrome P450 family.</text>
</comment>
<dbReference type="InterPro" id="IPR050121">
    <property type="entry name" value="Cytochrome_P450_monoxygenase"/>
</dbReference>
<name>A0A084IN91_SALHC</name>
<keyword evidence="3 4" id="KW-0479">Metal-binding</keyword>
<keyword evidence="4" id="KW-0560">Oxidoreductase</keyword>
<keyword evidence="3 4" id="KW-0408">Iron</keyword>
<gene>
    <name evidence="5" type="ORF">C41B8_06307</name>
</gene>
<evidence type="ECO:0000256" key="1">
    <source>
        <dbReference type="ARBA" id="ARBA00001971"/>
    </source>
</evidence>
<dbReference type="SUPFAM" id="SSF48264">
    <property type="entry name" value="Cytochrome P450"/>
    <property type="match status" value="1"/>
</dbReference>
<evidence type="ECO:0000256" key="4">
    <source>
        <dbReference type="RuleBase" id="RU000461"/>
    </source>
</evidence>
<keyword evidence="6" id="KW-1185">Reference proteome</keyword>
<dbReference type="PROSITE" id="PS00086">
    <property type="entry name" value="CYTOCHROME_P450"/>
    <property type="match status" value="1"/>
</dbReference>
<dbReference type="STRING" id="1304275.C41B8_06307"/>
<dbReference type="GO" id="GO:0005506">
    <property type="term" value="F:iron ion binding"/>
    <property type="evidence" value="ECO:0007669"/>
    <property type="project" value="InterPro"/>
</dbReference>
<dbReference type="RefSeq" id="WP_051883176.1">
    <property type="nucleotide sequence ID" value="NZ_APNK01000006.1"/>
</dbReference>
<sequence length="450" mass="50091">MHGDTAHNASDPVHRLPDGPRAPFLLRMLMASFDRSKSMSLDERRAQYGPDFTLKLPLFGKCLVISEPDEVRQIFKADPTDLGNMEPNLGRVMGSGSLFARSGESHRSQRKLLTPAFHGNRLAEYRTLMAAEARAGMANWPVGKAVASLPAMNAITLNIILRTVFGAEGEDLDALRRLLPRMVKLGSILAATPIPEWDLFGYAPWGRFNRMRAEYDAIVGRLIERARADPNIAARSDILAMLIGAHYDDGAPMTDDEIADELITLLTAGHETTATTLAWAIERLRRHPEFMAKLVAALDAGDDALLGAFINEVQRTRPVIAMTFRQVLTDGYAIGRWRVPRGMHLMIAISLVQTDPRLFDEPKQFRPERFIEKRPDPYELIPFGGGVRRCIGAAFAQMELQVVLRTLLTEHVIEPTNQRGEAWLSRGVAFAPAKGGQIVRYPREAMQHVA</sequence>
<protein>
    <submittedName>
        <fullName evidence="5">Cytochrome P450</fullName>
    </submittedName>
</protein>
<feature type="binding site" description="axial binding residue" evidence="3">
    <location>
        <position position="390"/>
    </location>
    <ligand>
        <name>heme</name>
        <dbReference type="ChEBI" id="CHEBI:30413"/>
    </ligand>
    <ligandPart>
        <name>Fe</name>
        <dbReference type="ChEBI" id="CHEBI:18248"/>
    </ligandPart>
</feature>
<dbReference type="EMBL" id="APNK01000006">
    <property type="protein sequence ID" value="KEZ78175.1"/>
    <property type="molecule type" value="Genomic_DNA"/>
</dbReference>
<dbReference type="PRINTS" id="PR00463">
    <property type="entry name" value="EP450I"/>
</dbReference>
<dbReference type="InterPro" id="IPR036396">
    <property type="entry name" value="Cyt_P450_sf"/>
</dbReference>
<dbReference type="InterPro" id="IPR001128">
    <property type="entry name" value="Cyt_P450"/>
</dbReference>
<dbReference type="PRINTS" id="PR00385">
    <property type="entry name" value="P450"/>
</dbReference>
<dbReference type="PANTHER" id="PTHR24305:SF166">
    <property type="entry name" value="CYTOCHROME P450 12A4, MITOCHONDRIAL-RELATED"/>
    <property type="match status" value="1"/>
</dbReference>
<dbReference type="OrthoDB" id="9764248at2"/>
<keyword evidence="3 4" id="KW-0349">Heme</keyword>
<dbReference type="InterPro" id="IPR017972">
    <property type="entry name" value="Cyt_P450_CS"/>
</dbReference>
<organism evidence="5 6">
    <name type="scientific">Salinisphaera hydrothermalis (strain C41B8)</name>
    <dbReference type="NCBI Taxonomy" id="1304275"/>
    <lineage>
        <taxon>Bacteria</taxon>
        <taxon>Pseudomonadati</taxon>
        <taxon>Pseudomonadota</taxon>
        <taxon>Gammaproteobacteria</taxon>
        <taxon>Salinisphaerales</taxon>
        <taxon>Salinisphaeraceae</taxon>
        <taxon>Salinisphaera</taxon>
    </lineage>
</organism>
<dbReference type="PANTHER" id="PTHR24305">
    <property type="entry name" value="CYTOCHROME P450"/>
    <property type="match status" value="1"/>
</dbReference>
<evidence type="ECO:0000313" key="6">
    <source>
        <dbReference type="Proteomes" id="UP000028302"/>
    </source>
</evidence>
<dbReference type="GO" id="GO:0016705">
    <property type="term" value="F:oxidoreductase activity, acting on paired donors, with incorporation or reduction of molecular oxygen"/>
    <property type="evidence" value="ECO:0007669"/>
    <property type="project" value="InterPro"/>
</dbReference>
<dbReference type="InterPro" id="IPR002401">
    <property type="entry name" value="Cyt_P450_E_grp-I"/>
</dbReference>
<proteinExistence type="inferred from homology"/>
<dbReference type="Proteomes" id="UP000028302">
    <property type="component" value="Unassembled WGS sequence"/>
</dbReference>
<evidence type="ECO:0000313" key="5">
    <source>
        <dbReference type="EMBL" id="KEZ78175.1"/>
    </source>
</evidence>
<dbReference type="GO" id="GO:0004497">
    <property type="term" value="F:monooxygenase activity"/>
    <property type="evidence" value="ECO:0007669"/>
    <property type="project" value="UniProtKB-KW"/>
</dbReference>
<accession>A0A084IN91</accession>
<evidence type="ECO:0000256" key="3">
    <source>
        <dbReference type="PIRSR" id="PIRSR602401-1"/>
    </source>
</evidence>
<dbReference type="CDD" id="cd11053">
    <property type="entry name" value="CYP110-like"/>
    <property type="match status" value="1"/>
</dbReference>